<feature type="region of interest" description="Disordered" evidence="1">
    <location>
        <begin position="270"/>
        <end position="297"/>
    </location>
</feature>
<reference evidence="2 3" key="1">
    <citation type="submission" date="2016-10" db="EMBL/GenBank/DDBJ databases">
        <authorList>
            <person name="de Groot N.N."/>
        </authorList>
    </citation>
    <scope>NUCLEOTIDE SEQUENCE [LARGE SCALE GENOMIC DNA]</scope>
    <source>
        <strain evidence="2 3">CGMCC 4.6533</strain>
    </source>
</reference>
<protein>
    <recommendedName>
        <fullName evidence="4">Chitinase</fullName>
    </recommendedName>
</protein>
<dbReference type="Gene3D" id="3.20.20.80">
    <property type="entry name" value="Glycosidases"/>
    <property type="match status" value="2"/>
</dbReference>
<evidence type="ECO:0000313" key="2">
    <source>
        <dbReference type="EMBL" id="SDH38455.1"/>
    </source>
</evidence>
<evidence type="ECO:0000313" key="3">
    <source>
        <dbReference type="Proteomes" id="UP000199202"/>
    </source>
</evidence>
<proteinExistence type="predicted"/>
<dbReference type="STRING" id="633440.SAMN05421869_102156"/>
<accession>A0A1G8BZA0</accession>
<name>A0A1G8BZA0_9ACTN</name>
<feature type="compositionally biased region" description="Pro residues" evidence="1">
    <location>
        <begin position="53"/>
        <end position="63"/>
    </location>
</feature>
<keyword evidence="3" id="KW-1185">Reference proteome</keyword>
<dbReference type="EMBL" id="FNDJ01000002">
    <property type="protein sequence ID" value="SDH38455.1"/>
    <property type="molecule type" value="Genomic_DNA"/>
</dbReference>
<feature type="region of interest" description="Disordered" evidence="1">
    <location>
        <begin position="38"/>
        <end position="76"/>
    </location>
</feature>
<dbReference type="Proteomes" id="UP000199202">
    <property type="component" value="Unassembled WGS sequence"/>
</dbReference>
<dbReference type="PANTHER" id="PTHR42976:SF1">
    <property type="entry name" value="GH18 DOMAIN-CONTAINING PROTEIN-RELATED"/>
    <property type="match status" value="1"/>
</dbReference>
<organism evidence="2 3">
    <name type="scientific">Nonomuraea jiangxiensis</name>
    <dbReference type="NCBI Taxonomy" id="633440"/>
    <lineage>
        <taxon>Bacteria</taxon>
        <taxon>Bacillati</taxon>
        <taxon>Actinomycetota</taxon>
        <taxon>Actinomycetes</taxon>
        <taxon>Streptosporangiales</taxon>
        <taxon>Streptosporangiaceae</taxon>
        <taxon>Nonomuraea</taxon>
    </lineage>
</organism>
<evidence type="ECO:0008006" key="4">
    <source>
        <dbReference type="Google" id="ProtNLM"/>
    </source>
</evidence>
<dbReference type="AlphaFoldDB" id="A0A1G8BZA0"/>
<dbReference type="OrthoDB" id="3539189at2"/>
<dbReference type="InterPro" id="IPR052750">
    <property type="entry name" value="GH18_Chitinase"/>
</dbReference>
<gene>
    <name evidence="2" type="ORF">SAMN05421869_102156</name>
</gene>
<dbReference type="PANTHER" id="PTHR42976">
    <property type="entry name" value="BIFUNCTIONAL CHITINASE/LYSOZYME-RELATED"/>
    <property type="match status" value="1"/>
</dbReference>
<dbReference type="RefSeq" id="WP_090929428.1">
    <property type="nucleotide sequence ID" value="NZ_FNDJ01000002.1"/>
</dbReference>
<evidence type="ECO:0000256" key="1">
    <source>
        <dbReference type="SAM" id="MobiDB-lite"/>
    </source>
</evidence>
<feature type="compositionally biased region" description="Basic and acidic residues" evidence="1">
    <location>
        <begin position="281"/>
        <end position="297"/>
    </location>
</feature>
<sequence>MSRQKREPGLLPRPLAVLGALALTAATAVAIRLLPADAEPPPQSVSRPLRGPSQPPAPSPVPSPGAQEPPTGFVGFVDTAREPGFDLPGAYRRTGVRRYALGHVVAGGDGCAPRWVGALDPGENPVADRIGRLRALGGDAAPVFGGPAGKDLAETCLRPGGLAAAYRRVAGAFDAAALDFEVRGSTDRAAVLRRARAIRAVQHERRLRVSFTLPLRANGLSPDDSAMLRATRRAGAEIDTVNLLATIEPRDVTEPRITTRPRTTTGWRTAIGSRTPVGRRSAAERRSTTGRRSASDGRLRKVAVAVRAARDQIAQAQGLADPERAWGRIALTPVLAGADDLNESDARKLAGYAASHGLAWLSLRGVTPAPRVLRVLWRGLP</sequence>